<name>A0A8X6KQF0_TRICU</name>
<dbReference type="PROSITE" id="PS51644">
    <property type="entry name" value="HTH_OST"/>
    <property type="match status" value="1"/>
</dbReference>
<dbReference type="InterPro" id="IPR041966">
    <property type="entry name" value="LOTUS-like"/>
</dbReference>
<gene>
    <name evidence="8" type="primary">TDRD7</name>
    <name evidence="8" type="ORF">TNCT_623841</name>
</gene>
<dbReference type="InterPro" id="IPR002999">
    <property type="entry name" value="Tudor"/>
</dbReference>
<organism evidence="8 9">
    <name type="scientific">Trichonephila clavata</name>
    <name type="common">Joro spider</name>
    <name type="synonym">Nephila clavata</name>
    <dbReference type="NCBI Taxonomy" id="2740835"/>
    <lineage>
        <taxon>Eukaryota</taxon>
        <taxon>Metazoa</taxon>
        <taxon>Ecdysozoa</taxon>
        <taxon>Arthropoda</taxon>
        <taxon>Chelicerata</taxon>
        <taxon>Arachnida</taxon>
        <taxon>Araneae</taxon>
        <taxon>Araneomorphae</taxon>
        <taxon>Entelegynae</taxon>
        <taxon>Araneoidea</taxon>
        <taxon>Nephilidae</taxon>
        <taxon>Trichonephila</taxon>
    </lineage>
</organism>
<evidence type="ECO:0000259" key="6">
    <source>
        <dbReference type="PROSITE" id="PS50304"/>
    </source>
</evidence>
<dbReference type="SUPFAM" id="SSF63748">
    <property type="entry name" value="Tudor/PWWP/MBT"/>
    <property type="match status" value="2"/>
</dbReference>
<feature type="region of interest" description="Disordered" evidence="5">
    <location>
        <begin position="209"/>
        <end position="247"/>
    </location>
</feature>
<dbReference type="Gene3D" id="2.40.50.90">
    <property type="match status" value="2"/>
</dbReference>
<feature type="compositionally biased region" description="Polar residues" evidence="5">
    <location>
        <begin position="210"/>
        <end position="222"/>
    </location>
</feature>
<evidence type="ECO:0000256" key="3">
    <source>
        <dbReference type="ARBA" id="ARBA00022737"/>
    </source>
</evidence>
<dbReference type="Proteomes" id="UP000887116">
    <property type="component" value="Unassembled WGS sequence"/>
</dbReference>
<dbReference type="GO" id="GO:0005737">
    <property type="term" value="C:cytoplasm"/>
    <property type="evidence" value="ECO:0007669"/>
    <property type="project" value="UniProtKB-SubCell"/>
</dbReference>
<dbReference type="PROSITE" id="PS50304">
    <property type="entry name" value="TUDOR"/>
    <property type="match status" value="1"/>
</dbReference>
<feature type="domain" description="HTH OST-type" evidence="7">
    <location>
        <begin position="69"/>
        <end position="142"/>
    </location>
</feature>
<dbReference type="Gene3D" id="3.30.420.610">
    <property type="entry name" value="LOTUS domain-like"/>
    <property type="match status" value="1"/>
</dbReference>
<comment type="subcellular location">
    <subcellularLocation>
        <location evidence="1">Cytoplasm</location>
    </subcellularLocation>
</comment>
<dbReference type="Pfam" id="PF12872">
    <property type="entry name" value="OST-HTH"/>
    <property type="match status" value="1"/>
</dbReference>
<accession>A0A8X6KQF0</accession>
<feature type="region of interest" description="Disordered" evidence="5">
    <location>
        <begin position="262"/>
        <end position="284"/>
    </location>
</feature>
<evidence type="ECO:0000256" key="1">
    <source>
        <dbReference type="ARBA" id="ARBA00004496"/>
    </source>
</evidence>
<dbReference type="PANTHER" id="PTHR22948:SF29">
    <property type="entry name" value="FI02030P-RELATED"/>
    <property type="match status" value="1"/>
</dbReference>
<dbReference type="CDD" id="cd09972">
    <property type="entry name" value="LOTUS_TDRD_OSKAR"/>
    <property type="match status" value="1"/>
</dbReference>
<keyword evidence="4" id="KW-0221">Differentiation</keyword>
<evidence type="ECO:0000259" key="7">
    <source>
        <dbReference type="PROSITE" id="PS51644"/>
    </source>
</evidence>
<feature type="compositionally biased region" description="Low complexity" evidence="5">
    <location>
        <begin position="223"/>
        <end position="245"/>
    </location>
</feature>
<evidence type="ECO:0000313" key="8">
    <source>
        <dbReference type="EMBL" id="GFQ81334.1"/>
    </source>
</evidence>
<dbReference type="OrthoDB" id="6433344at2759"/>
<evidence type="ECO:0000256" key="2">
    <source>
        <dbReference type="ARBA" id="ARBA00022490"/>
    </source>
</evidence>
<reference evidence="8" key="1">
    <citation type="submission" date="2020-07" db="EMBL/GenBank/DDBJ databases">
        <title>Multicomponent nature underlies the extraordinary mechanical properties of spider dragline silk.</title>
        <authorList>
            <person name="Kono N."/>
            <person name="Nakamura H."/>
            <person name="Mori M."/>
            <person name="Yoshida Y."/>
            <person name="Ohtoshi R."/>
            <person name="Malay A.D."/>
            <person name="Moran D.A.P."/>
            <person name="Tomita M."/>
            <person name="Numata K."/>
            <person name="Arakawa K."/>
        </authorList>
    </citation>
    <scope>NUCLEOTIDE SEQUENCE</scope>
</reference>
<dbReference type="Gene3D" id="2.30.30.140">
    <property type="match status" value="2"/>
</dbReference>
<keyword evidence="4" id="KW-0744">Spermatogenesis</keyword>
<dbReference type="EMBL" id="BMAO01032320">
    <property type="protein sequence ID" value="GFQ81334.1"/>
    <property type="molecule type" value="Genomic_DNA"/>
</dbReference>
<dbReference type="GO" id="GO:0030154">
    <property type="term" value="P:cell differentiation"/>
    <property type="evidence" value="ECO:0007669"/>
    <property type="project" value="UniProtKB-ARBA"/>
</dbReference>
<feature type="domain" description="Tudor" evidence="6">
    <location>
        <begin position="797"/>
        <end position="859"/>
    </location>
</feature>
<dbReference type="PANTHER" id="PTHR22948">
    <property type="entry name" value="TUDOR DOMAIN CONTAINING PROTEIN"/>
    <property type="match status" value="1"/>
</dbReference>
<sequence length="1062" mass="119140">MNPNSSREVRLKYSSSIKDSNSRIDIVAPFWKIPESSENKLRGEETAMCISPVNLSVSDSYSMMDKQDLKETVLLNLRSVTQSCKGGVPLARLERDYKDLLGTRIPFKELGYNTLESFIRDVPDVISLKKNWEGQLMAEGVADASTAHIASLVSRQKQSKPPSRGPRKANFFRRGGSFSRHRSRGGRGSFGSSGDVPFQASVRSYKQDKVTVTNHSKNPSLFSKTNSSKSTAPSSKSYASASAPSRKYEVAPRFMKVNQRKMEENNHVSPPRSPPSVSPTPRVSASEISIVRTIPNASAHLEPQDVYNGNRFQRSPRPLLSRSNLGRLDRYKQQLETATTSKEYVEIYAKIKNIRIEYITSLMGQKKKGFISNLKLGEKVYRSYPHLARSEEEAEEIAAQAAVESIQENKEFLATLPETPIRNAEEIQILLNRIEEIVFDKPSGMFTNGIMVEYEHKFNELLPENWLDILQTSSNLDMDPIAVSFGKVPDGINFIVRPSKLFSSGSTTPSEASNKMNSEQSELECEDFSSKNNFNHTHPPVPKLVIPDGNEWSVFITNTSNFVTARLIDFDDDFLKMSKMMSAFYDSHTLPVQEVSEKHLYAVVGDRVDGELVMHRVLANEILDNDMVQGYYVDEGVFIGMKKSDLQELSEEFLTVPYQAIHLTLDGCEDYELFITQEHLEPLLYRTFIAVVKRCCSHPDDTLPDDPGIHRVIYSVSLYDTSDSENDICINDNIKGTVKTSLICRLPKVGVSSRGYLTHVTETGEIFLRFLHPENSWLEIELEKYSSIFEEACLESTTLMPGKVYAAKFHDGKWYRAVISTNTSVPIPEMVEVIFIDYGHPSVVRKSEICEMEPHSEFLANLGNQAVMCELFNALPSPDMKWNISATNKLMELAPFNEELMVRVITEGDLNSLAKVSLHKRIYTKEDSFIISINENLANRLELFKDQNLSTSESVASPKIPTQLNLPYNAVSHSSKDSLSGFSSKVTNAVPSDESMINSVKKMNVTSPSNDGIEWLMTPDNVKSPDAYEDESALPLSPPDVPAEGKEFGVFVTMAATPHNFV</sequence>
<dbReference type="Pfam" id="PF00567">
    <property type="entry name" value="TUDOR"/>
    <property type="match status" value="2"/>
</dbReference>
<dbReference type="GO" id="GO:0007283">
    <property type="term" value="P:spermatogenesis"/>
    <property type="evidence" value="ECO:0007669"/>
    <property type="project" value="UniProtKB-KW"/>
</dbReference>
<evidence type="ECO:0000313" key="9">
    <source>
        <dbReference type="Proteomes" id="UP000887116"/>
    </source>
</evidence>
<keyword evidence="3" id="KW-0677">Repeat</keyword>
<keyword evidence="9" id="KW-1185">Reference proteome</keyword>
<keyword evidence="2" id="KW-0963">Cytoplasm</keyword>
<comment type="caution">
    <text evidence="8">The sequence shown here is derived from an EMBL/GenBank/DDBJ whole genome shotgun (WGS) entry which is preliminary data.</text>
</comment>
<feature type="region of interest" description="Disordered" evidence="5">
    <location>
        <begin position="153"/>
        <end position="197"/>
    </location>
</feature>
<dbReference type="InterPro" id="IPR025605">
    <property type="entry name" value="OST-HTH/LOTUS_dom"/>
</dbReference>
<proteinExistence type="predicted"/>
<dbReference type="InterPro" id="IPR035437">
    <property type="entry name" value="SNase_OB-fold_sf"/>
</dbReference>
<evidence type="ECO:0000256" key="5">
    <source>
        <dbReference type="SAM" id="MobiDB-lite"/>
    </source>
</evidence>
<dbReference type="AlphaFoldDB" id="A0A8X6KQF0"/>
<evidence type="ECO:0000256" key="4">
    <source>
        <dbReference type="ARBA" id="ARBA00022871"/>
    </source>
</evidence>
<protein>
    <submittedName>
        <fullName evidence="8">Tudor domain-containing protein 7</fullName>
    </submittedName>
</protein>
<feature type="non-terminal residue" evidence="8">
    <location>
        <position position="1"/>
    </location>
</feature>
<dbReference type="SMART" id="SM00333">
    <property type="entry name" value="TUDOR"/>
    <property type="match status" value="1"/>
</dbReference>
<dbReference type="InterPro" id="IPR050621">
    <property type="entry name" value="Tudor_domain_containing"/>
</dbReference>
<feature type="region of interest" description="Disordered" evidence="5">
    <location>
        <begin position="1021"/>
        <end position="1040"/>
    </location>
</feature>